<evidence type="ECO:0008006" key="3">
    <source>
        <dbReference type="Google" id="ProtNLM"/>
    </source>
</evidence>
<dbReference type="EMBL" id="JAVDUI010000001">
    <property type="protein sequence ID" value="MDR6892166.1"/>
    <property type="molecule type" value="Genomic_DNA"/>
</dbReference>
<keyword evidence="2" id="KW-1185">Reference proteome</keyword>
<evidence type="ECO:0000313" key="1">
    <source>
        <dbReference type="EMBL" id="MDR6892166.1"/>
    </source>
</evidence>
<comment type="caution">
    <text evidence="1">The sequence shown here is derived from an EMBL/GenBank/DDBJ whole genome shotgun (WGS) entry which is preliminary data.</text>
</comment>
<dbReference type="Proteomes" id="UP001247307">
    <property type="component" value="Unassembled WGS sequence"/>
</dbReference>
<accession>A0AAE3YHL2</accession>
<name>A0AAE3YHL2_9MICC</name>
<organism evidence="1 2">
    <name type="scientific">Falsarthrobacter nasiphocae</name>
    <dbReference type="NCBI Taxonomy" id="189863"/>
    <lineage>
        <taxon>Bacteria</taxon>
        <taxon>Bacillati</taxon>
        <taxon>Actinomycetota</taxon>
        <taxon>Actinomycetes</taxon>
        <taxon>Micrococcales</taxon>
        <taxon>Micrococcaceae</taxon>
        <taxon>Falsarthrobacter</taxon>
    </lineage>
</organism>
<evidence type="ECO:0000313" key="2">
    <source>
        <dbReference type="Proteomes" id="UP001247307"/>
    </source>
</evidence>
<dbReference type="AlphaFoldDB" id="A0AAE3YHL2"/>
<dbReference type="InterPro" id="IPR036365">
    <property type="entry name" value="PGBD-like_sf"/>
</dbReference>
<sequence length="350" mass="36203">MATAVMALLIVCAIGGAFLLGRLVTSPSQKALQEAPASVQSYAVVEQRTVNATERITGTLSSGQSSAIGTSAVAASPVVTHMPLSPGAKVLPLQYLGSLGEQPVFAMSASIPLFRDLKLGDRGNDVFMLQNFLSSHGFPGVSSSGSVDAVTLEAVRLVYTNQGLEAPGKTAKDTVFHHAHFLRFGDGSGIVTKAAAVASSVSEKSPLLTISRGDAIVTARVTLPTADEIRKGDVVGLAAGEKTATGTVTDVGDFRTDDSGISARDVTVRPDGNLSSVSTVSITPKGTAGPGPAVPMIALREENGQTYVMAARSRSDEPRRINVKVLRQADGWAAIAPETDLPVGSVLWIP</sequence>
<gene>
    <name evidence="1" type="ORF">J2S35_001106</name>
</gene>
<reference evidence="1" key="1">
    <citation type="submission" date="2023-07" db="EMBL/GenBank/DDBJ databases">
        <title>Sequencing the genomes of 1000 actinobacteria strains.</title>
        <authorList>
            <person name="Klenk H.-P."/>
        </authorList>
    </citation>
    <scope>NUCLEOTIDE SEQUENCE</scope>
    <source>
        <strain evidence="1">DSM 13988</strain>
    </source>
</reference>
<proteinExistence type="predicted"/>
<protein>
    <recommendedName>
        <fullName evidence="3">Peptidoglycan binding domain-containing protein</fullName>
    </recommendedName>
</protein>
<dbReference type="Gene3D" id="1.10.101.10">
    <property type="entry name" value="PGBD-like superfamily/PGBD"/>
    <property type="match status" value="1"/>
</dbReference>
<dbReference type="InterPro" id="IPR036366">
    <property type="entry name" value="PGBDSf"/>
</dbReference>
<dbReference type="RefSeq" id="WP_309850785.1">
    <property type="nucleotide sequence ID" value="NZ_JAVDUI010000001.1"/>
</dbReference>
<dbReference type="SUPFAM" id="SSF47090">
    <property type="entry name" value="PGBD-like"/>
    <property type="match status" value="1"/>
</dbReference>